<evidence type="ECO:0000313" key="2">
    <source>
        <dbReference type="EMBL" id="EBO4965932.1"/>
    </source>
</evidence>
<proteinExistence type="predicted"/>
<gene>
    <name evidence="2" type="ORF">DO374_15320</name>
</gene>
<keyword evidence="1" id="KW-0472">Membrane</keyword>
<comment type="caution">
    <text evidence="2">The sequence shown here is derived from an EMBL/GenBank/DDBJ whole genome shotgun (WGS) entry which is preliminary data.</text>
</comment>
<evidence type="ECO:0000256" key="1">
    <source>
        <dbReference type="SAM" id="Phobius"/>
    </source>
</evidence>
<feature type="transmembrane region" description="Helical" evidence="1">
    <location>
        <begin position="178"/>
        <end position="199"/>
    </location>
</feature>
<keyword evidence="1" id="KW-0812">Transmembrane</keyword>
<sequence>MMVSCRQQKMCLIKMLTGCYFSPAATLLAVGRENPVSILATLSALSAFFVVVTIFATVRHFMAWCIHTRCAGDQTDAHSRMHHSTMSMVALAGPLSGGPGSSMTGFLTPVRAIASERENSSDSVKTTYWRLPLWLRPQPKNTQNPRSATRTPFLNSATTVGAGWAVQKYFHFICTSKHWMAVVIFHTFLIFFPASTMILRM</sequence>
<keyword evidence="1" id="KW-1133">Transmembrane helix</keyword>
<dbReference type="AlphaFoldDB" id="A0A5U0QQ39"/>
<dbReference type="InterPro" id="IPR018880">
    <property type="entry name" value="Phage_P4_Ash"/>
</dbReference>
<dbReference type="EMBL" id="AAGIRW010000059">
    <property type="protein sequence ID" value="EBO4965932.1"/>
    <property type="molecule type" value="Genomic_DNA"/>
</dbReference>
<evidence type="ECO:0008006" key="3">
    <source>
        <dbReference type="Google" id="ProtNLM"/>
    </source>
</evidence>
<organism evidence="2">
    <name type="scientific">Salmonella enterica</name>
    <name type="common">Salmonella choleraesuis</name>
    <dbReference type="NCBI Taxonomy" id="28901"/>
    <lineage>
        <taxon>Bacteria</taxon>
        <taxon>Pseudomonadati</taxon>
        <taxon>Pseudomonadota</taxon>
        <taxon>Gammaproteobacteria</taxon>
        <taxon>Enterobacterales</taxon>
        <taxon>Enterobacteriaceae</taxon>
        <taxon>Salmonella</taxon>
    </lineage>
</organism>
<dbReference type="Pfam" id="PF10554">
    <property type="entry name" value="Phage_ASH"/>
    <property type="match status" value="1"/>
</dbReference>
<feature type="transmembrane region" description="Helical" evidence="1">
    <location>
        <begin position="36"/>
        <end position="58"/>
    </location>
</feature>
<accession>A0A5U0QQ39</accession>
<reference evidence="2" key="1">
    <citation type="submission" date="2018-06" db="EMBL/GenBank/DDBJ databases">
        <authorList>
            <consortium name="PulseNet: The National Subtyping Network for Foodborne Disease Surveillance"/>
            <person name="Tarr C.L."/>
            <person name="Trees E."/>
            <person name="Katz L.S."/>
            <person name="Carleton-Romer H.A."/>
            <person name="Stroika S."/>
            <person name="Kucerova Z."/>
            <person name="Roache K.F."/>
            <person name="Sabol A.L."/>
            <person name="Besser J."/>
            <person name="Gerner-Smidt P."/>
        </authorList>
    </citation>
    <scope>NUCLEOTIDE SEQUENCE</scope>
    <source>
        <strain evidence="2">PNUSAS037973</strain>
    </source>
</reference>
<feature type="transmembrane region" description="Helical" evidence="1">
    <location>
        <begin position="12"/>
        <end position="30"/>
    </location>
</feature>
<name>A0A5U0QQ39_SALER</name>
<protein>
    <recommendedName>
        <fullName evidence="3">Ash family protein</fullName>
    </recommendedName>
</protein>